<dbReference type="AlphaFoldDB" id="A0A0B2PAQ9"/>
<evidence type="ECO:0000313" key="1">
    <source>
        <dbReference type="EMBL" id="KHN04753.1"/>
    </source>
</evidence>
<dbReference type="Proteomes" id="UP000053555">
    <property type="component" value="Unassembled WGS sequence"/>
</dbReference>
<dbReference type="EMBL" id="KN668961">
    <property type="protein sequence ID" value="KHN04753.1"/>
    <property type="molecule type" value="Genomic_DNA"/>
</dbReference>
<proteinExistence type="predicted"/>
<sequence length="189" mass="20765">MSELHISICRHWKHLLLGLHLKKLLQNRHKLSHRHRGSIPQIKNPKLRRPFLLPPTPSTLLRGIQSPQTPLHNVVNVGEIPRHGSPIGRFEYRNLLPLENVLREEEVRHVGPAPGPVNSEEAKPGNGEPVDVVIAVSDFFPCFLCGGVEARGLIRTVLFGEGDFGIEAVDGAGRGPDDGGLRVSGFGSF</sequence>
<gene>
    <name evidence="1" type="ORF">glysoja_045043</name>
</gene>
<accession>A0A0B2PAQ9</accession>
<protein>
    <submittedName>
        <fullName evidence="1">Uncharacterized protein</fullName>
    </submittedName>
</protein>
<organism evidence="1">
    <name type="scientific">Glycine soja</name>
    <name type="common">Wild soybean</name>
    <dbReference type="NCBI Taxonomy" id="3848"/>
    <lineage>
        <taxon>Eukaryota</taxon>
        <taxon>Viridiplantae</taxon>
        <taxon>Streptophyta</taxon>
        <taxon>Embryophyta</taxon>
        <taxon>Tracheophyta</taxon>
        <taxon>Spermatophyta</taxon>
        <taxon>Magnoliopsida</taxon>
        <taxon>eudicotyledons</taxon>
        <taxon>Gunneridae</taxon>
        <taxon>Pentapetalae</taxon>
        <taxon>rosids</taxon>
        <taxon>fabids</taxon>
        <taxon>Fabales</taxon>
        <taxon>Fabaceae</taxon>
        <taxon>Papilionoideae</taxon>
        <taxon>50 kb inversion clade</taxon>
        <taxon>NPAAA clade</taxon>
        <taxon>indigoferoid/millettioid clade</taxon>
        <taxon>Phaseoleae</taxon>
        <taxon>Glycine</taxon>
        <taxon>Glycine subgen. Soja</taxon>
    </lineage>
</organism>
<name>A0A0B2PAQ9_GLYSO</name>
<reference evidence="1" key="1">
    <citation type="submission" date="2014-07" db="EMBL/GenBank/DDBJ databases">
        <title>Identification of a novel salt tolerance gene in wild soybean by whole-genome sequencing.</title>
        <authorList>
            <person name="Lam H.-M."/>
            <person name="Qi X."/>
            <person name="Li M.-W."/>
            <person name="Liu X."/>
            <person name="Xie M."/>
            <person name="Ni M."/>
            <person name="Xu X."/>
        </authorList>
    </citation>
    <scope>NUCLEOTIDE SEQUENCE [LARGE SCALE GENOMIC DNA]</scope>
    <source>
        <tissue evidence="1">Root</tissue>
    </source>
</reference>